<dbReference type="FunFam" id="3.20.20.70:FF:000011">
    <property type="entry name" value="Biotin synthase"/>
    <property type="match status" value="1"/>
</dbReference>
<dbReference type="GO" id="GO:0051537">
    <property type="term" value="F:2 iron, 2 sulfur cluster binding"/>
    <property type="evidence" value="ECO:0007669"/>
    <property type="project" value="UniProtKB-KW"/>
</dbReference>
<keyword evidence="8" id="KW-0001">2Fe-2S</keyword>
<keyword evidence="9" id="KW-0479">Metal-binding</keyword>
<dbReference type="Pfam" id="PF04055">
    <property type="entry name" value="Radical_SAM"/>
    <property type="match status" value="1"/>
</dbReference>
<dbReference type="Pfam" id="PF06445">
    <property type="entry name" value="GyrI-like"/>
    <property type="match status" value="1"/>
</dbReference>
<comment type="pathway">
    <text evidence="2">Cofactor biosynthesis; biotin biosynthesis; biotin from 7,8-diaminononanoate: step 2/2.</text>
</comment>
<dbReference type="InterPro" id="IPR007197">
    <property type="entry name" value="rSAM"/>
</dbReference>
<keyword evidence="16" id="KW-1185">Reference proteome</keyword>
<dbReference type="AlphaFoldDB" id="A0A1V9ZBU6"/>
<dbReference type="UniPathway" id="UPA00078">
    <property type="reaction ID" value="UER00162"/>
</dbReference>
<feature type="domain" description="Radical SAM core" evidence="14">
    <location>
        <begin position="228"/>
        <end position="458"/>
    </location>
</feature>
<dbReference type="PANTHER" id="PTHR22976">
    <property type="entry name" value="BIOTIN SYNTHASE"/>
    <property type="match status" value="1"/>
</dbReference>
<dbReference type="Gene3D" id="3.20.80.10">
    <property type="entry name" value="Regulatory factor, effector binding domain"/>
    <property type="match status" value="1"/>
</dbReference>
<evidence type="ECO:0000313" key="15">
    <source>
        <dbReference type="EMBL" id="OQR95422.1"/>
    </source>
</evidence>
<dbReference type="SFLD" id="SFLDG01278">
    <property type="entry name" value="biotin_synthase_like"/>
    <property type="match status" value="1"/>
</dbReference>
<evidence type="ECO:0000259" key="14">
    <source>
        <dbReference type="PROSITE" id="PS51918"/>
    </source>
</evidence>
<dbReference type="InterPro" id="IPR010722">
    <property type="entry name" value="BATS_dom"/>
</dbReference>
<dbReference type="HAMAP" id="MF_01694">
    <property type="entry name" value="BioB"/>
    <property type="match status" value="1"/>
</dbReference>
<accession>A0A1V9ZBU6</accession>
<dbReference type="SMART" id="SM00729">
    <property type="entry name" value="Elp3"/>
    <property type="match status" value="1"/>
</dbReference>
<dbReference type="GO" id="GO:0009102">
    <property type="term" value="P:biotin biosynthetic process"/>
    <property type="evidence" value="ECO:0007669"/>
    <property type="project" value="UniProtKB-UniPathway"/>
</dbReference>
<dbReference type="GO" id="GO:0005739">
    <property type="term" value="C:mitochondrion"/>
    <property type="evidence" value="ECO:0007669"/>
    <property type="project" value="TreeGrafter"/>
</dbReference>
<evidence type="ECO:0000256" key="12">
    <source>
        <dbReference type="ARBA" id="ARBA00023014"/>
    </source>
</evidence>
<dbReference type="PROSITE" id="PS51918">
    <property type="entry name" value="RADICAL_SAM"/>
    <property type="match status" value="1"/>
</dbReference>
<dbReference type="STRING" id="74557.A0A1V9ZBU6"/>
<dbReference type="SFLD" id="SFLDF00272">
    <property type="entry name" value="biotin_synthase"/>
    <property type="match status" value="1"/>
</dbReference>
<keyword evidence="11" id="KW-0408">Iron</keyword>
<dbReference type="CDD" id="cd01335">
    <property type="entry name" value="Radical_SAM"/>
    <property type="match status" value="1"/>
</dbReference>
<evidence type="ECO:0000313" key="16">
    <source>
        <dbReference type="Proteomes" id="UP000243217"/>
    </source>
</evidence>
<evidence type="ECO:0000256" key="13">
    <source>
        <dbReference type="ARBA" id="ARBA00034078"/>
    </source>
</evidence>
<dbReference type="NCBIfam" id="TIGR00433">
    <property type="entry name" value="bioB"/>
    <property type="match status" value="1"/>
</dbReference>
<dbReference type="InterPro" id="IPR002684">
    <property type="entry name" value="Biotin_synth/BioAB"/>
</dbReference>
<dbReference type="InterPro" id="IPR024177">
    <property type="entry name" value="Biotin_synthase"/>
</dbReference>
<keyword evidence="5" id="KW-0004">4Fe-4S</keyword>
<evidence type="ECO:0000256" key="2">
    <source>
        <dbReference type="ARBA" id="ARBA00004942"/>
    </source>
</evidence>
<evidence type="ECO:0000256" key="10">
    <source>
        <dbReference type="ARBA" id="ARBA00022756"/>
    </source>
</evidence>
<evidence type="ECO:0000256" key="7">
    <source>
        <dbReference type="ARBA" id="ARBA00022691"/>
    </source>
</evidence>
<gene>
    <name evidence="15" type="ORF">THRCLA_07884</name>
</gene>
<dbReference type="SMART" id="SM00876">
    <property type="entry name" value="BATS"/>
    <property type="match status" value="1"/>
</dbReference>
<keyword evidence="7" id="KW-0949">S-adenosyl-L-methionine</keyword>
<evidence type="ECO:0000256" key="3">
    <source>
        <dbReference type="ARBA" id="ARBA00010765"/>
    </source>
</evidence>
<dbReference type="SMART" id="SM00871">
    <property type="entry name" value="AraC_E_bind"/>
    <property type="match status" value="1"/>
</dbReference>
<keyword evidence="6" id="KW-0808">Transferase</keyword>
<dbReference type="EMBL" id="JNBS01002111">
    <property type="protein sequence ID" value="OQR95422.1"/>
    <property type="molecule type" value="Genomic_DNA"/>
</dbReference>
<proteinExistence type="inferred from homology"/>
<evidence type="ECO:0000256" key="5">
    <source>
        <dbReference type="ARBA" id="ARBA00022485"/>
    </source>
</evidence>
<comment type="caution">
    <text evidence="15">The sequence shown here is derived from an EMBL/GenBank/DDBJ whole genome shotgun (WGS) entry which is preliminary data.</text>
</comment>
<dbReference type="InterPro" id="IPR058240">
    <property type="entry name" value="rSAM_sf"/>
</dbReference>
<organism evidence="15 16">
    <name type="scientific">Thraustotheca clavata</name>
    <dbReference type="NCBI Taxonomy" id="74557"/>
    <lineage>
        <taxon>Eukaryota</taxon>
        <taxon>Sar</taxon>
        <taxon>Stramenopiles</taxon>
        <taxon>Oomycota</taxon>
        <taxon>Saprolegniomycetes</taxon>
        <taxon>Saprolegniales</taxon>
        <taxon>Achlyaceae</taxon>
        <taxon>Thraustotheca</taxon>
    </lineage>
</organism>
<dbReference type="Proteomes" id="UP000243217">
    <property type="component" value="Unassembled WGS sequence"/>
</dbReference>
<keyword evidence="10" id="KW-0093">Biotin biosynthesis</keyword>
<dbReference type="EC" id="2.8.1.6" evidence="4"/>
<evidence type="ECO:0000256" key="4">
    <source>
        <dbReference type="ARBA" id="ARBA00012236"/>
    </source>
</evidence>
<comment type="cofactor">
    <cofactor evidence="1">
        <name>[4Fe-4S] cluster</name>
        <dbReference type="ChEBI" id="CHEBI:49883"/>
    </cofactor>
</comment>
<dbReference type="SUPFAM" id="SSF102114">
    <property type="entry name" value="Radical SAM enzymes"/>
    <property type="match status" value="1"/>
</dbReference>
<dbReference type="SUPFAM" id="SSF55136">
    <property type="entry name" value="Probable bacterial effector-binding domain"/>
    <property type="match status" value="1"/>
</dbReference>
<evidence type="ECO:0000256" key="6">
    <source>
        <dbReference type="ARBA" id="ARBA00022679"/>
    </source>
</evidence>
<dbReference type="Gene3D" id="3.20.20.70">
    <property type="entry name" value="Aldolase class I"/>
    <property type="match status" value="1"/>
</dbReference>
<dbReference type="GO" id="GO:0004076">
    <property type="term" value="F:biotin synthase activity"/>
    <property type="evidence" value="ECO:0007669"/>
    <property type="project" value="UniProtKB-EC"/>
</dbReference>
<dbReference type="SFLD" id="SFLDS00029">
    <property type="entry name" value="Radical_SAM"/>
    <property type="match status" value="1"/>
</dbReference>
<protein>
    <recommendedName>
        <fullName evidence="4">biotin synthase</fullName>
        <ecNumber evidence="4">2.8.1.6</ecNumber>
    </recommendedName>
</protein>
<reference evidence="15 16" key="1">
    <citation type="journal article" date="2014" name="Genome Biol. Evol.">
        <title>The secreted proteins of Achlya hypogyna and Thraustotheca clavata identify the ancestral oomycete secretome and reveal gene acquisitions by horizontal gene transfer.</title>
        <authorList>
            <person name="Misner I."/>
            <person name="Blouin N."/>
            <person name="Leonard G."/>
            <person name="Richards T.A."/>
            <person name="Lane C.E."/>
        </authorList>
    </citation>
    <scope>NUCLEOTIDE SEQUENCE [LARGE SCALE GENOMIC DNA]</scope>
    <source>
        <strain evidence="15 16">ATCC 34112</strain>
    </source>
</reference>
<dbReference type="OrthoDB" id="2414104at2759"/>
<dbReference type="InterPro" id="IPR013785">
    <property type="entry name" value="Aldolase_TIM"/>
</dbReference>
<dbReference type="PANTHER" id="PTHR22976:SF2">
    <property type="entry name" value="BIOTIN SYNTHASE, MITOCHONDRIAL"/>
    <property type="match status" value="1"/>
</dbReference>
<evidence type="ECO:0000256" key="11">
    <source>
        <dbReference type="ARBA" id="ARBA00023004"/>
    </source>
</evidence>
<comment type="cofactor">
    <cofactor evidence="13">
        <name>[2Fe-2S] cluster</name>
        <dbReference type="ChEBI" id="CHEBI:190135"/>
    </cofactor>
</comment>
<dbReference type="InterPro" id="IPR006638">
    <property type="entry name" value="Elp3/MiaA/NifB-like_rSAM"/>
</dbReference>
<name>A0A1V9ZBU6_9STRA</name>
<evidence type="ECO:0000256" key="9">
    <source>
        <dbReference type="ARBA" id="ARBA00022723"/>
    </source>
</evidence>
<dbReference type="GO" id="GO:0051539">
    <property type="term" value="F:4 iron, 4 sulfur cluster binding"/>
    <property type="evidence" value="ECO:0007669"/>
    <property type="project" value="UniProtKB-KW"/>
</dbReference>
<dbReference type="InterPro" id="IPR010499">
    <property type="entry name" value="AraC_E-bd"/>
</dbReference>
<dbReference type="InterPro" id="IPR029442">
    <property type="entry name" value="GyrI-like"/>
</dbReference>
<keyword evidence="12" id="KW-0411">Iron-sulfur</keyword>
<evidence type="ECO:0000256" key="8">
    <source>
        <dbReference type="ARBA" id="ARBA00022714"/>
    </source>
</evidence>
<evidence type="ECO:0000256" key="1">
    <source>
        <dbReference type="ARBA" id="ARBA00001966"/>
    </source>
</evidence>
<dbReference type="Pfam" id="PF06968">
    <property type="entry name" value="BATS"/>
    <property type="match status" value="1"/>
</dbReference>
<dbReference type="SFLD" id="SFLDG01060">
    <property type="entry name" value="BATS_domain_containing"/>
    <property type="match status" value="1"/>
</dbReference>
<dbReference type="InterPro" id="IPR011256">
    <property type="entry name" value="Reg_factor_effector_dom_sf"/>
</dbReference>
<sequence length="533" mass="59220">MSSPPSARIIEGPALRVVGLQGRFQTGDNEGISKMWQKLQFRDQESFGVCFDYHDESFDYLASIVAKPDQTYPSDWRTYDLPKTTYAVFDHTGPIWEIHDTWRQIHTWTSPDWELVMNGTSYEKYSKDFCPNVPGGVEIWLPIQRKDASFPNSATSAHIFAMLSRVLRSSSLSGAKFARAGSSLSLNGVSSEVRTDWTYEEVKEIYNKPLLELIYQAATVHRIHFDPREVQQCTLLSIKTGGCTEDCKYCSQSSKHKTFVKPEPRKKVEEVLEMAARAKAAGSTRFCMGSAWREVGKKNAFKDVLTMVKEVNNMGMEVCCTLGMITEEQAFQLKEAGLAAYNHNLDTSREHYANVITTRTYDDRLNTIANVRKAGISVCCGGILGIGEKDDDRVGLMHTLATMEEHPESVPVNALVSVQGTPLADADLPPVTAFDMARAIATARILMPKTMVRLSAGRMSFSDAEQGFLFMAGANSIFNGDTLLTTANPAFEKDNQLFTDLGLVGKKSHTAHKKTPYVVKVTHSTTEPQVAAM</sequence>
<comment type="similarity">
    <text evidence="3">Belongs to the radical SAM superfamily. Biotin synthase family.</text>
</comment>
<dbReference type="GO" id="GO:0046872">
    <property type="term" value="F:metal ion binding"/>
    <property type="evidence" value="ECO:0007669"/>
    <property type="project" value="UniProtKB-KW"/>
</dbReference>